<keyword evidence="2 5" id="KW-0812">Transmembrane</keyword>
<dbReference type="AlphaFoldDB" id="A0A8J5S5N2"/>
<evidence type="ECO:0000313" key="8">
    <source>
        <dbReference type="Proteomes" id="UP000729402"/>
    </source>
</evidence>
<keyword evidence="3 5" id="KW-1133">Transmembrane helix</keyword>
<organism evidence="7 8">
    <name type="scientific">Zizania palustris</name>
    <name type="common">Northern wild rice</name>
    <dbReference type="NCBI Taxonomy" id="103762"/>
    <lineage>
        <taxon>Eukaryota</taxon>
        <taxon>Viridiplantae</taxon>
        <taxon>Streptophyta</taxon>
        <taxon>Embryophyta</taxon>
        <taxon>Tracheophyta</taxon>
        <taxon>Spermatophyta</taxon>
        <taxon>Magnoliopsida</taxon>
        <taxon>Liliopsida</taxon>
        <taxon>Poales</taxon>
        <taxon>Poaceae</taxon>
        <taxon>BOP clade</taxon>
        <taxon>Oryzoideae</taxon>
        <taxon>Oryzeae</taxon>
        <taxon>Zizaniinae</taxon>
        <taxon>Zizania</taxon>
    </lineage>
</organism>
<evidence type="ECO:0000256" key="3">
    <source>
        <dbReference type="ARBA" id="ARBA00022989"/>
    </source>
</evidence>
<evidence type="ECO:0000313" key="7">
    <source>
        <dbReference type="EMBL" id="KAG8060687.1"/>
    </source>
</evidence>
<feature type="domain" description="EXS" evidence="6">
    <location>
        <begin position="2"/>
        <end position="160"/>
    </location>
</feature>
<dbReference type="GO" id="GO:0016036">
    <property type="term" value="P:cellular response to phosphate starvation"/>
    <property type="evidence" value="ECO:0007669"/>
    <property type="project" value="InterPro"/>
</dbReference>
<keyword evidence="4 5" id="KW-0472">Membrane</keyword>
<dbReference type="PANTHER" id="PTHR48477:SF1">
    <property type="entry name" value="PHOSPHATE TRANSPORTER PHO1"/>
    <property type="match status" value="1"/>
</dbReference>
<dbReference type="Pfam" id="PF03124">
    <property type="entry name" value="EXS"/>
    <property type="match status" value="1"/>
</dbReference>
<evidence type="ECO:0000256" key="1">
    <source>
        <dbReference type="ARBA" id="ARBA00004141"/>
    </source>
</evidence>
<dbReference type="PANTHER" id="PTHR48477">
    <property type="entry name" value="PHOSPHATE TRANSPORTER PHO1"/>
    <property type="match status" value="1"/>
</dbReference>
<protein>
    <recommendedName>
        <fullName evidence="6">EXS domain-containing protein</fullName>
    </recommendedName>
</protein>
<sequence length="163" mass="18506">MFALISLHTFLYGCNLFMWKRTRISHNFIFDFSSSTALTHRDAFLMSASIMCTVVGALIINLFLKNAGVPYANALPGALLLLSTGVLFGPFDIFYRSTRYCFMRAMRNIIFSPFYKVLMADFFMADQLTSQIPLLRHMEFTACYFMAGSFGTHPYDTCNSGPM</sequence>
<dbReference type="GO" id="GO:0016020">
    <property type="term" value="C:membrane"/>
    <property type="evidence" value="ECO:0007669"/>
    <property type="project" value="UniProtKB-SubCell"/>
</dbReference>
<evidence type="ECO:0000259" key="6">
    <source>
        <dbReference type="Pfam" id="PF03124"/>
    </source>
</evidence>
<evidence type="ECO:0000256" key="2">
    <source>
        <dbReference type="ARBA" id="ARBA00022692"/>
    </source>
</evidence>
<dbReference type="InterPro" id="IPR052486">
    <property type="entry name" value="PHO1"/>
</dbReference>
<comment type="subcellular location">
    <subcellularLocation>
        <location evidence="1">Membrane</location>
        <topology evidence="1">Multi-pass membrane protein</topology>
    </subcellularLocation>
</comment>
<accession>A0A8J5S5N2</accession>
<feature type="transmembrane region" description="Helical" evidence="5">
    <location>
        <begin position="76"/>
        <end position="95"/>
    </location>
</feature>
<dbReference type="EMBL" id="JAAALK010000287">
    <property type="protein sequence ID" value="KAG8060687.1"/>
    <property type="molecule type" value="Genomic_DNA"/>
</dbReference>
<evidence type="ECO:0000256" key="5">
    <source>
        <dbReference type="SAM" id="Phobius"/>
    </source>
</evidence>
<dbReference type="Proteomes" id="UP000729402">
    <property type="component" value="Unassembled WGS sequence"/>
</dbReference>
<comment type="caution">
    <text evidence="7">The sequence shown here is derived from an EMBL/GenBank/DDBJ whole genome shotgun (WGS) entry which is preliminary data.</text>
</comment>
<gene>
    <name evidence="7" type="ORF">GUJ93_ZPchr0002g23920</name>
</gene>
<reference evidence="7" key="2">
    <citation type="submission" date="2021-02" db="EMBL/GenBank/DDBJ databases">
        <authorList>
            <person name="Kimball J.A."/>
            <person name="Haas M.W."/>
            <person name="Macchietto M."/>
            <person name="Kono T."/>
            <person name="Duquette J."/>
            <person name="Shao M."/>
        </authorList>
    </citation>
    <scope>NUCLEOTIDE SEQUENCE</scope>
    <source>
        <tissue evidence="7">Fresh leaf tissue</tissue>
    </source>
</reference>
<evidence type="ECO:0000256" key="4">
    <source>
        <dbReference type="ARBA" id="ARBA00023136"/>
    </source>
</evidence>
<dbReference type="InterPro" id="IPR004342">
    <property type="entry name" value="EXS_C"/>
</dbReference>
<dbReference type="OrthoDB" id="9970435at2759"/>
<keyword evidence="8" id="KW-1185">Reference proteome</keyword>
<feature type="transmembrane region" description="Helical" evidence="5">
    <location>
        <begin position="43"/>
        <end position="64"/>
    </location>
</feature>
<proteinExistence type="predicted"/>
<reference evidence="7" key="1">
    <citation type="journal article" date="2021" name="bioRxiv">
        <title>Whole Genome Assembly and Annotation of Northern Wild Rice, Zizania palustris L., Supports a Whole Genome Duplication in the Zizania Genus.</title>
        <authorList>
            <person name="Haas M."/>
            <person name="Kono T."/>
            <person name="Macchietto M."/>
            <person name="Millas R."/>
            <person name="McGilp L."/>
            <person name="Shao M."/>
            <person name="Duquette J."/>
            <person name="Hirsch C.N."/>
            <person name="Kimball J."/>
        </authorList>
    </citation>
    <scope>NUCLEOTIDE SEQUENCE</scope>
    <source>
        <tissue evidence="7">Fresh leaf tissue</tissue>
    </source>
</reference>
<name>A0A8J5S5N2_ZIZPA</name>